<keyword evidence="4" id="KW-0997">Cell inner membrane</keyword>
<dbReference type="Gene3D" id="1.20.1740.10">
    <property type="entry name" value="Amino acid/polyamine transporter I"/>
    <property type="match status" value="1"/>
</dbReference>
<keyword evidence="6 9" id="KW-1133">Transmembrane helix</keyword>
<feature type="transmembrane region" description="Helical" evidence="9">
    <location>
        <begin position="414"/>
        <end position="435"/>
    </location>
</feature>
<feature type="transmembrane region" description="Helical" evidence="9">
    <location>
        <begin position="237"/>
        <end position="253"/>
    </location>
</feature>
<feature type="transmembrane region" description="Helical" evidence="9">
    <location>
        <begin position="199"/>
        <end position="217"/>
    </location>
</feature>
<evidence type="ECO:0000256" key="3">
    <source>
        <dbReference type="ARBA" id="ARBA00022475"/>
    </source>
</evidence>
<dbReference type="PANTHER" id="PTHR32195">
    <property type="entry name" value="OS07G0662800 PROTEIN"/>
    <property type="match status" value="1"/>
</dbReference>
<evidence type="ECO:0000256" key="10">
    <source>
        <dbReference type="SAM" id="SignalP"/>
    </source>
</evidence>
<sequence>MKAMRTTSLVTLLVTANAFQSPVGERRDRVRPRQPVERTLEPWRLSPSDNEGSLGLSNSLLGGFGSIKASQDDIVPGSSRPSSTLSAVAIGSLDSAEPNSQSLISDDAGVRIRGLQQVLTTALLITGNTVGASALVLPEVASHTGFAVSTGMLGAAYVVNLISGLVLAEVAIKQHEAHGEDVQSSFKEFAETSLESPSAASAISAVSLFINMCVMAFDLSKAGSLGSDMMGHSVDPAILAGGFGAIMAGLGVTQSSEKLSGVGSCMVAVLFTAFASLLVPGLAQVHDPLGTILAPGTSSSLLDSMTEAAPIFLTTLIYQNIVPSVTKILDYDRQKTTAAIALGSFLPLAMYVAWCFAVMGGGVDTHVGLGSPCMTAFSLAAVFGSTLGSLMSISEELDSFGKKMSESMKVGKGYSLPSVLGAVGVPLAIACYLLQGADGSEALKISGSFGSPLLYGIVPVLMAWTQRQKLEGLENLVPGGMGSLGLVGAAFGAFMMNEGVTNVMHMLS</sequence>
<feature type="transmembrane region" description="Helical" evidence="9">
    <location>
        <begin position="308"/>
        <end position="326"/>
    </location>
</feature>
<feature type="transmembrane region" description="Helical" evidence="9">
    <location>
        <begin position="476"/>
        <end position="496"/>
    </location>
</feature>
<evidence type="ECO:0000256" key="2">
    <source>
        <dbReference type="ARBA" id="ARBA00022448"/>
    </source>
</evidence>
<dbReference type="PANTHER" id="PTHR32195:SF26">
    <property type="entry name" value="TRYPTOPHAN OR TYROSINE TRANSPORTER PROTEIN"/>
    <property type="match status" value="1"/>
</dbReference>
<dbReference type="AlphaFoldDB" id="A0A7S1UTJ7"/>
<keyword evidence="7 9" id="KW-0472">Membrane</keyword>
<dbReference type="Pfam" id="PF03222">
    <property type="entry name" value="Trp_Tyr_perm"/>
    <property type="match status" value="1"/>
</dbReference>
<evidence type="ECO:0000256" key="4">
    <source>
        <dbReference type="ARBA" id="ARBA00022519"/>
    </source>
</evidence>
<keyword evidence="10" id="KW-0732">Signal</keyword>
<evidence type="ECO:0000256" key="9">
    <source>
        <dbReference type="SAM" id="Phobius"/>
    </source>
</evidence>
<proteinExistence type="predicted"/>
<reference evidence="11" key="1">
    <citation type="submission" date="2021-01" db="EMBL/GenBank/DDBJ databases">
        <authorList>
            <person name="Corre E."/>
            <person name="Pelletier E."/>
            <person name="Niang G."/>
            <person name="Scheremetjew M."/>
            <person name="Finn R."/>
            <person name="Kale V."/>
            <person name="Holt S."/>
            <person name="Cochrane G."/>
            <person name="Meng A."/>
            <person name="Brown T."/>
            <person name="Cohen L."/>
        </authorList>
    </citation>
    <scope>NUCLEOTIDE SEQUENCE</scope>
    <source>
        <strain evidence="11">CCMP 410</strain>
    </source>
</reference>
<dbReference type="GO" id="GO:0003333">
    <property type="term" value="P:amino acid transmembrane transport"/>
    <property type="evidence" value="ECO:0007669"/>
    <property type="project" value="InterPro"/>
</dbReference>
<accession>A0A7S1UTJ7</accession>
<feature type="chain" id="PRO_5030901608" description="Amino acid transporter transmembrane domain-containing protein" evidence="10">
    <location>
        <begin position="19"/>
        <end position="508"/>
    </location>
</feature>
<evidence type="ECO:0000256" key="5">
    <source>
        <dbReference type="ARBA" id="ARBA00022692"/>
    </source>
</evidence>
<organism evidence="11">
    <name type="scientific">Grammatophora oceanica</name>
    <dbReference type="NCBI Taxonomy" id="210454"/>
    <lineage>
        <taxon>Eukaryota</taxon>
        <taxon>Sar</taxon>
        <taxon>Stramenopiles</taxon>
        <taxon>Ochrophyta</taxon>
        <taxon>Bacillariophyta</taxon>
        <taxon>Fragilariophyceae</taxon>
        <taxon>Fragilariophycidae</taxon>
        <taxon>Rhabdonematales</taxon>
        <taxon>Grammatophoraceae</taxon>
        <taxon>Grammatophora</taxon>
    </lineage>
</organism>
<keyword evidence="2" id="KW-0813">Transport</keyword>
<keyword evidence="3" id="KW-1003">Cell membrane</keyword>
<protein>
    <recommendedName>
        <fullName evidence="12">Amino acid transporter transmembrane domain-containing protein</fullName>
    </recommendedName>
</protein>
<evidence type="ECO:0000256" key="7">
    <source>
        <dbReference type="ARBA" id="ARBA00023136"/>
    </source>
</evidence>
<feature type="transmembrane region" description="Helical" evidence="9">
    <location>
        <begin position="369"/>
        <end position="393"/>
    </location>
</feature>
<dbReference type="InterPro" id="IPR018227">
    <property type="entry name" value="Amino_acid_transport_2"/>
</dbReference>
<evidence type="ECO:0000256" key="1">
    <source>
        <dbReference type="ARBA" id="ARBA00004429"/>
    </source>
</evidence>
<keyword evidence="5 9" id="KW-0812">Transmembrane</keyword>
<name>A0A7S1UTJ7_9STRA</name>
<dbReference type="GO" id="GO:0005886">
    <property type="term" value="C:plasma membrane"/>
    <property type="evidence" value="ECO:0007669"/>
    <property type="project" value="UniProtKB-SubCell"/>
</dbReference>
<evidence type="ECO:0000256" key="6">
    <source>
        <dbReference type="ARBA" id="ARBA00022989"/>
    </source>
</evidence>
<evidence type="ECO:0000313" key="11">
    <source>
        <dbReference type="EMBL" id="CAD9278198.1"/>
    </source>
</evidence>
<gene>
    <name evidence="11" type="ORF">GOCE00092_LOCUS7107</name>
</gene>
<evidence type="ECO:0000256" key="8">
    <source>
        <dbReference type="SAM" id="MobiDB-lite"/>
    </source>
</evidence>
<feature type="region of interest" description="Disordered" evidence="8">
    <location>
        <begin position="22"/>
        <end position="51"/>
    </location>
</feature>
<feature type="transmembrane region" description="Helical" evidence="9">
    <location>
        <begin position="447"/>
        <end position="464"/>
    </location>
</feature>
<feature type="signal peptide" evidence="10">
    <location>
        <begin position="1"/>
        <end position="18"/>
    </location>
</feature>
<feature type="transmembrane region" description="Helical" evidence="9">
    <location>
        <begin position="265"/>
        <end position="283"/>
    </location>
</feature>
<evidence type="ECO:0008006" key="12">
    <source>
        <dbReference type="Google" id="ProtNLM"/>
    </source>
</evidence>
<comment type="subcellular location">
    <subcellularLocation>
        <location evidence="1">Cell inner membrane</location>
        <topology evidence="1">Multi-pass membrane protein</topology>
    </subcellularLocation>
</comment>
<feature type="transmembrane region" description="Helical" evidence="9">
    <location>
        <begin position="338"/>
        <end position="363"/>
    </location>
</feature>
<feature type="transmembrane region" description="Helical" evidence="9">
    <location>
        <begin position="146"/>
        <end position="168"/>
    </location>
</feature>
<dbReference type="EMBL" id="HBGK01013725">
    <property type="protein sequence ID" value="CAD9278198.1"/>
    <property type="molecule type" value="Transcribed_RNA"/>
</dbReference>